<dbReference type="OMA" id="CCRTFAN"/>
<dbReference type="Proteomes" id="UP000287033">
    <property type="component" value="Unassembled WGS sequence"/>
</dbReference>
<keyword evidence="3" id="KW-1185">Reference proteome</keyword>
<dbReference type="STRING" id="137246.A0A401SD56"/>
<proteinExistence type="predicted"/>
<feature type="non-terminal residue" evidence="2">
    <location>
        <position position="134"/>
    </location>
</feature>
<keyword evidence="1" id="KW-1133">Transmembrane helix</keyword>
<name>A0A401SD56_CHIPU</name>
<evidence type="ECO:0000256" key="1">
    <source>
        <dbReference type="SAM" id="Phobius"/>
    </source>
</evidence>
<reference evidence="2 3" key="1">
    <citation type="journal article" date="2018" name="Nat. Ecol. Evol.">
        <title>Shark genomes provide insights into elasmobranch evolution and the origin of vertebrates.</title>
        <authorList>
            <person name="Hara Y"/>
            <person name="Yamaguchi K"/>
            <person name="Onimaru K"/>
            <person name="Kadota M"/>
            <person name="Koyanagi M"/>
            <person name="Keeley SD"/>
            <person name="Tatsumi K"/>
            <person name="Tanaka K"/>
            <person name="Motone F"/>
            <person name="Kageyama Y"/>
            <person name="Nozu R"/>
            <person name="Adachi N"/>
            <person name="Nishimura O"/>
            <person name="Nakagawa R"/>
            <person name="Tanegashima C"/>
            <person name="Kiyatake I"/>
            <person name="Matsumoto R"/>
            <person name="Murakumo K"/>
            <person name="Nishida K"/>
            <person name="Terakita A"/>
            <person name="Kuratani S"/>
            <person name="Sato K"/>
            <person name="Hyodo S Kuraku.S."/>
        </authorList>
    </citation>
    <scope>NUCLEOTIDE SEQUENCE [LARGE SCALE GENOMIC DNA]</scope>
</reference>
<keyword evidence="1" id="KW-0472">Membrane</keyword>
<comment type="caution">
    <text evidence="2">The sequence shown here is derived from an EMBL/GenBank/DDBJ whole genome shotgun (WGS) entry which is preliminary data.</text>
</comment>
<feature type="transmembrane region" description="Helical" evidence="1">
    <location>
        <begin position="29"/>
        <end position="50"/>
    </location>
</feature>
<evidence type="ECO:0000313" key="2">
    <source>
        <dbReference type="EMBL" id="GCC28280.1"/>
    </source>
</evidence>
<dbReference type="EMBL" id="BEZZ01000198">
    <property type="protein sequence ID" value="GCC28280.1"/>
    <property type="molecule type" value="Genomic_DNA"/>
</dbReference>
<organism evidence="2 3">
    <name type="scientific">Chiloscyllium punctatum</name>
    <name type="common">Brownbanded bambooshark</name>
    <name type="synonym">Hemiscyllium punctatum</name>
    <dbReference type="NCBI Taxonomy" id="137246"/>
    <lineage>
        <taxon>Eukaryota</taxon>
        <taxon>Metazoa</taxon>
        <taxon>Chordata</taxon>
        <taxon>Craniata</taxon>
        <taxon>Vertebrata</taxon>
        <taxon>Chondrichthyes</taxon>
        <taxon>Elasmobranchii</taxon>
        <taxon>Galeomorphii</taxon>
        <taxon>Galeoidea</taxon>
        <taxon>Orectolobiformes</taxon>
        <taxon>Hemiscylliidae</taxon>
        <taxon>Chiloscyllium</taxon>
    </lineage>
</organism>
<evidence type="ECO:0000313" key="3">
    <source>
        <dbReference type="Proteomes" id="UP000287033"/>
    </source>
</evidence>
<protein>
    <submittedName>
        <fullName evidence="2">Uncharacterized protein</fullName>
    </submittedName>
</protein>
<dbReference type="OrthoDB" id="5983381at2759"/>
<keyword evidence="1" id="KW-0812">Transmembrane</keyword>
<sequence>MGKNDQSPKAGKIEKTMLTSKPINCLRTLPTVVSLLLSVVSVVFCLFLNVKTARLQDRVRLLENQKGSFSLQAVREILWDDANLLPLLQKRIDELQEELTDGVAKIRTVREATSECLCPPGPPGKRGKPGRRGV</sequence>
<accession>A0A401SD56</accession>
<gene>
    <name evidence="2" type="ORF">chiPu_0006709</name>
</gene>
<dbReference type="AlphaFoldDB" id="A0A401SD56"/>